<dbReference type="GO" id="GO:0000462">
    <property type="term" value="P:maturation of SSU-rRNA from tricistronic rRNA transcript (SSU-rRNA, 5.8S rRNA, LSU-rRNA)"/>
    <property type="evidence" value="ECO:0007669"/>
    <property type="project" value="TreeGrafter"/>
</dbReference>
<comment type="subcellular location">
    <subcellularLocation>
        <location evidence="1">Nucleus</location>
        <location evidence="1">Nucleolus</location>
    </subcellularLocation>
</comment>
<dbReference type="EMBL" id="KQ427966">
    <property type="protein sequence ID" value="KOF66543.1"/>
    <property type="molecule type" value="Genomic_DNA"/>
</dbReference>
<gene>
    <name evidence="9" type="ORF">OCBIM_22012010mg</name>
</gene>
<evidence type="ECO:0000256" key="5">
    <source>
        <dbReference type="ARBA" id="ARBA00038288"/>
    </source>
</evidence>
<dbReference type="Pfam" id="PF04950">
    <property type="entry name" value="RIBIOP_C"/>
    <property type="match status" value="1"/>
</dbReference>
<protein>
    <recommendedName>
        <fullName evidence="6">Pre-rRNA-processing protein TSR1 homolog</fullName>
    </recommendedName>
</protein>
<dbReference type="GO" id="GO:0034511">
    <property type="term" value="F:U3 snoRNA binding"/>
    <property type="evidence" value="ECO:0007669"/>
    <property type="project" value="TreeGrafter"/>
</dbReference>
<dbReference type="InterPro" id="IPR039761">
    <property type="entry name" value="Bms1/Tsr1"/>
</dbReference>
<dbReference type="GO" id="GO:0003924">
    <property type="term" value="F:GTPase activity"/>
    <property type="evidence" value="ECO:0007669"/>
    <property type="project" value="TreeGrafter"/>
</dbReference>
<keyword evidence="2" id="KW-0690">Ribosome biogenesis</keyword>
<evidence type="ECO:0000259" key="8">
    <source>
        <dbReference type="PROSITE" id="PS51714"/>
    </source>
</evidence>
<feature type="domain" description="Bms1-type G" evidence="8">
    <location>
        <begin position="85"/>
        <end position="244"/>
    </location>
</feature>
<feature type="region of interest" description="Disordered" evidence="7">
    <location>
        <begin position="60"/>
        <end position="82"/>
    </location>
</feature>
<feature type="compositionally biased region" description="Basic and acidic residues" evidence="7">
    <location>
        <begin position="1"/>
        <end position="10"/>
    </location>
</feature>
<evidence type="ECO:0000256" key="7">
    <source>
        <dbReference type="SAM" id="MobiDB-lite"/>
    </source>
</evidence>
<evidence type="ECO:0000256" key="3">
    <source>
        <dbReference type="ARBA" id="ARBA00023242"/>
    </source>
</evidence>
<keyword evidence="3" id="KW-0539">Nucleus</keyword>
<comment type="similarity">
    <text evidence="5">Belongs to the TRAFAC class translation factor GTPase superfamily. Bms1-like GTPase family. TSR1 subfamily.</text>
</comment>
<name>A0A0L8FPG6_OCTBM</name>
<dbReference type="SMART" id="SM00785">
    <property type="entry name" value="AARP2CN"/>
    <property type="match status" value="1"/>
</dbReference>
<dbReference type="GO" id="GO:0000479">
    <property type="term" value="P:endonucleolytic cleavage of tricistronic rRNA transcript (SSU-rRNA, 5.8S rRNA, LSU-rRNA)"/>
    <property type="evidence" value="ECO:0007669"/>
    <property type="project" value="TreeGrafter"/>
</dbReference>
<organism evidence="9">
    <name type="scientific">Octopus bimaculoides</name>
    <name type="common">California two-spotted octopus</name>
    <dbReference type="NCBI Taxonomy" id="37653"/>
    <lineage>
        <taxon>Eukaryota</taxon>
        <taxon>Metazoa</taxon>
        <taxon>Spiralia</taxon>
        <taxon>Lophotrochozoa</taxon>
        <taxon>Mollusca</taxon>
        <taxon>Cephalopoda</taxon>
        <taxon>Coleoidea</taxon>
        <taxon>Octopodiformes</taxon>
        <taxon>Octopoda</taxon>
        <taxon>Incirrata</taxon>
        <taxon>Octopodidae</taxon>
        <taxon>Octopus</taxon>
    </lineage>
</organism>
<evidence type="ECO:0000256" key="1">
    <source>
        <dbReference type="ARBA" id="ARBA00004604"/>
    </source>
</evidence>
<dbReference type="Pfam" id="PF22298">
    <property type="entry name" value="Tsr1_G-like"/>
    <property type="match status" value="1"/>
</dbReference>
<dbReference type="KEGG" id="obi:106882027"/>
<accession>A0A0L8FPG6</accession>
<dbReference type="InterPro" id="IPR030387">
    <property type="entry name" value="G_Bms1/Tsr1_dom"/>
</dbReference>
<dbReference type="PROSITE" id="PS51714">
    <property type="entry name" value="G_BMS1"/>
    <property type="match status" value="1"/>
</dbReference>
<dbReference type="GO" id="GO:0005730">
    <property type="term" value="C:nucleolus"/>
    <property type="evidence" value="ECO:0007669"/>
    <property type="project" value="UniProtKB-SubCell"/>
</dbReference>
<feature type="region of interest" description="Disordered" evidence="7">
    <location>
        <begin position="343"/>
        <end position="452"/>
    </location>
</feature>
<dbReference type="STRING" id="37653.A0A0L8FPG6"/>
<reference evidence="9" key="1">
    <citation type="submission" date="2015-07" db="EMBL/GenBank/DDBJ databases">
        <title>MeaNS - Measles Nucleotide Surveillance Program.</title>
        <authorList>
            <person name="Tran T."/>
            <person name="Druce J."/>
        </authorList>
    </citation>
    <scope>NUCLEOTIDE SEQUENCE</scope>
    <source>
        <strain evidence="9">UCB-OBI-ISO-001</strain>
        <tissue evidence="9">Gonad</tissue>
    </source>
</reference>
<evidence type="ECO:0000256" key="6">
    <source>
        <dbReference type="ARBA" id="ARBA00040070"/>
    </source>
</evidence>
<dbReference type="PANTHER" id="PTHR12858:SF1">
    <property type="entry name" value="PRE-RRNA-PROCESSING PROTEIN TSR1 HOMOLOG"/>
    <property type="match status" value="1"/>
</dbReference>
<dbReference type="InterPro" id="IPR012948">
    <property type="entry name" value="AARP2CN"/>
</dbReference>
<dbReference type="AlphaFoldDB" id="A0A0L8FPG6"/>
<feature type="region of interest" description="Disordered" evidence="7">
    <location>
        <begin position="1"/>
        <end position="42"/>
    </location>
</feature>
<feature type="compositionally biased region" description="Acidic residues" evidence="7">
    <location>
        <begin position="398"/>
        <end position="452"/>
    </location>
</feature>
<dbReference type="GO" id="GO:0030688">
    <property type="term" value="C:preribosome, small subunit precursor"/>
    <property type="evidence" value="ECO:0007669"/>
    <property type="project" value="TreeGrafter"/>
</dbReference>
<evidence type="ECO:0000256" key="2">
    <source>
        <dbReference type="ARBA" id="ARBA00022517"/>
    </source>
</evidence>
<proteinExistence type="inferred from homology"/>
<dbReference type="Pfam" id="PF08142">
    <property type="entry name" value="AARP2CN"/>
    <property type="match status" value="1"/>
</dbReference>
<dbReference type="SMART" id="SM01362">
    <property type="entry name" value="DUF663"/>
    <property type="match status" value="1"/>
</dbReference>
<evidence type="ECO:0000313" key="9">
    <source>
        <dbReference type="EMBL" id="KOF66543.1"/>
    </source>
</evidence>
<dbReference type="InterPro" id="IPR007034">
    <property type="entry name" value="BMS1_TSR1_C"/>
</dbReference>
<dbReference type="GO" id="GO:0005525">
    <property type="term" value="F:GTP binding"/>
    <property type="evidence" value="ECO:0007669"/>
    <property type="project" value="TreeGrafter"/>
</dbReference>
<dbReference type="OrthoDB" id="119302at2759"/>
<dbReference type="PANTHER" id="PTHR12858">
    <property type="entry name" value="RIBOSOME BIOGENESIS PROTEIN"/>
    <property type="match status" value="1"/>
</dbReference>
<comment type="function">
    <text evidence="4">Required during maturation of the 40S ribosomal subunit in the nucleolus.</text>
</comment>
<sequence length="800" mass="92556">MVFEQEEHRPTSFKQQNKQHKRGKHRGKRELDRMSQGRVSVKNISKRHKLEIRRAERRKKAFHTRKNKREEVLAQKRSRGGADSTPHFVVILPLHKSLNSQKVLDLLINCDDTACSKKNDLDITHLGIPRLKQRVSFYIPEYGNQYALLDAVKIADSVLAVLSPTEEIDEYGSHCLSLLFGQGLPSIIFIVQDFRSIPQKKQSDTRKFIQKCIDKWLPDAKFHSLDNNQDGLVVLRQIANHKLRSIKYRENRPHLLAESVVYELNSELEDAGTLKLSGFLRGRSLNVNHLVHLPGWGDFQMLQIDSPNDPYPLYPKVTRTNKQGLEPMESNIEADARILDKAEDSKQTSLESEVVPDPMEGEQTWPTEEEMALAEAESKKIKRVPKGTSAYQSAWILESDDELNKEDKSEDEGDDDEDDDYDDEDEYMEAMEDLESSSEDEFVSDEGEETYEEIEVKDEDGKYDETIDVEEEKRILLKIREERENEIFPDEVDTPFDTCARTRFARYRGLNSFRTSPWDPKENLPLDYARIFQFGNFRRTKKRVLNEEIDGAMPGWFITVHIKDVPRAFMESHRPGQPVILFGLLPHEQKMTVMNFIVQRKITCEEPVKSKERLIFQAGFRRFVAAPVFSQHTTGNKFKFERFLSHKTATVATMFAPVTFPPATVLVFKQSSSGDHDLIATGTVMSADPNRIVTKRIVLSGHPFKINKKAAVVRYMFFNREDVNWFKPVELKSKWGRRGHIKEALGTHGHMKCIFDNQLKSQDTILLNLYKRIFPKWTYSPRVFNPSLKVMEQIGDDMES</sequence>
<dbReference type="OMA" id="MNLPRFK"/>
<feature type="compositionally biased region" description="Basic residues" evidence="7">
    <location>
        <begin position="17"/>
        <end position="28"/>
    </location>
</feature>
<evidence type="ECO:0000256" key="4">
    <source>
        <dbReference type="ARBA" id="ARBA00037087"/>
    </source>
</evidence>